<reference evidence="13 14" key="1">
    <citation type="submission" date="2015-05" db="EMBL/GenBank/DDBJ databases">
        <title>Complete genome sequence of a sulfur-oxidizing gammaproteobacterium strain HA5.</title>
        <authorList>
            <person name="Miura A."/>
            <person name="Kojima H."/>
            <person name="Fukui M."/>
        </authorList>
    </citation>
    <scope>NUCLEOTIDE SEQUENCE [LARGE SCALE GENOMIC DNA]</scope>
    <source>
        <strain evidence="13 14">HA5</strain>
    </source>
</reference>
<evidence type="ECO:0000256" key="7">
    <source>
        <dbReference type="ARBA" id="ARBA00023004"/>
    </source>
</evidence>
<gene>
    <name evidence="13" type="ORF">SCL_0411</name>
</gene>
<dbReference type="PANTHER" id="PTHR35457:SF1">
    <property type="entry name" value="HEME A SYNTHASE"/>
    <property type="match status" value="1"/>
</dbReference>
<dbReference type="PANTHER" id="PTHR35457">
    <property type="entry name" value="HEME A SYNTHASE"/>
    <property type="match status" value="1"/>
</dbReference>
<organism evidence="13 14">
    <name type="scientific">Sulfuricaulis limicola</name>
    <dbReference type="NCBI Taxonomy" id="1620215"/>
    <lineage>
        <taxon>Bacteria</taxon>
        <taxon>Pseudomonadati</taxon>
        <taxon>Pseudomonadota</taxon>
        <taxon>Gammaproteobacteria</taxon>
        <taxon>Acidiferrobacterales</taxon>
        <taxon>Acidiferrobacteraceae</taxon>
        <taxon>Sulfuricaulis</taxon>
    </lineage>
</organism>
<accession>A0A1B4XD41</accession>
<feature type="transmembrane region" description="Helical" evidence="12">
    <location>
        <begin position="257"/>
        <end position="274"/>
    </location>
</feature>
<dbReference type="EMBL" id="AP014879">
    <property type="protein sequence ID" value="BAV32733.1"/>
    <property type="molecule type" value="Genomic_DNA"/>
</dbReference>
<evidence type="ECO:0000256" key="1">
    <source>
        <dbReference type="ARBA" id="ARBA00004141"/>
    </source>
</evidence>
<keyword evidence="4" id="KW-0479">Metal-binding</keyword>
<protein>
    <submittedName>
        <fullName evidence="13">Cytochrome B561</fullName>
    </submittedName>
</protein>
<name>A0A1B4XD41_9GAMM</name>
<keyword evidence="7" id="KW-0408">Iron</keyword>
<evidence type="ECO:0000256" key="6">
    <source>
        <dbReference type="ARBA" id="ARBA00023002"/>
    </source>
</evidence>
<dbReference type="InterPro" id="IPR003780">
    <property type="entry name" value="COX15/CtaA_fam"/>
</dbReference>
<evidence type="ECO:0000256" key="2">
    <source>
        <dbReference type="ARBA" id="ARBA00022475"/>
    </source>
</evidence>
<feature type="transmembrane region" description="Helical" evidence="12">
    <location>
        <begin position="310"/>
        <end position="331"/>
    </location>
</feature>
<dbReference type="Pfam" id="PF02628">
    <property type="entry name" value="COX15-CtaA"/>
    <property type="match status" value="1"/>
</dbReference>
<keyword evidence="9 12" id="KW-0472">Membrane</keyword>
<dbReference type="GO" id="GO:0016491">
    <property type="term" value="F:oxidoreductase activity"/>
    <property type="evidence" value="ECO:0007669"/>
    <property type="project" value="UniProtKB-KW"/>
</dbReference>
<evidence type="ECO:0000256" key="8">
    <source>
        <dbReference type="ARBA" id="ARBA00023133"/>
    </source>
</evidence>
<keyword evidence="14" id="KW-1185">Reference proteome</keyword>
<keyword evidence="8" id="KW-0350">Heme biosynthesis</keyword>
<sequence length="340" mass="37970">MLSGGSHTKFFRLALAATLFSFLGVVFSSYSRLSEAGLGCPDWPGCYGQSFTPVTARDIDRAKPAGRVVRPEDRAWRDVVQRYLSGVLGLLLLRLAWRGWQLKKHKRNQQVLIPLATMLLSFTLAFAGALTISLKFKPLVMMMELLGGMIILGALWWVALREQKIWKSVSPSPVARSLRPRVLAALLIVFIQIALGGWSMVNYAGLTCPDFPTCQGLWWPPMDQLNALTLWRDIGLEYESKLLDLPATTAIHMNHRLGALITLLYVGWLSLRVIRVGSEEQLRWHGLLVLLLLAEQMVLGILQVMTHLPLALAVAHNAVAALLLLSLITLYHKARPPRTR</sequence>
<evidence type="ECO:0000313" key="14">
    <source>
        <dbReference type="Proteomes" id="UP000243180"/>
    </source>
</evidence>
<keyword evidence="3 12" id="KW-0812">Transmembrane</keyword>
<keyword evidence="10" id="KW-1015">Disulfide bond</keyword>
<dbReference type="GO" id="GO:0046872">
    <property type="term" value="F:metal ion binding"/>
    <property type="evidence" value="ECO:0007669"/>
    <property type="project" value="UniProtKB-KW"/>
</dbReference>
<evidence type="ECO:0000256" key="3">
    <source>
        <dbReference type="ARBA" id="ARBA00022692"/>
    </source>
</evidence>
<evidence type="ECO:0000256" key="11">
    <source>
        <dbReference type="ARBA" id="ARBA00023444"/>
    </source>
</evidence>
<dbReference type="AlphaFoldDB" id="A0A1B4XD41"/>
<dbReference type="GO" id="GO:0006784">
    <property type="term" value="P:heme A biosynthetic process"/>
    <property type="evidence" value="ECO:0007669"/>
    <property type="project" value="InterPro"/>
</dbReference>
<comment type="subcellular location">
    <subcellularLocation>
        <location evidence="1">Membrane</location>
        <topology evidence="1">Multi-pass membrane protein</topology>
    </subcellularLocation>
</comment>
<dbReference type="GO" id="GO:0016020">
    <property type="term" value="C:membrane"/>
    <property type="evidence" value="ECO:0007669"/>
    <property type="project" value="UniProtKB-SubCell"/>
</dbReference>
<dbReference type="KEGG" id="slim:SCL_0411"/>
<dbReference type="Proteomes" id="UP000243180">
    <property type="component" value="Chromosome"/>
</dbReference>
<evidence type="ECO:0000256" key="9">
    <source>
        <dbReference type="ARBA" id="ARBA00023136"/>
    </source>
</evidence>
<evidence type="ECO:0000256" key="12">
    <source>
        <dbReference type="SAM" id="Phobius"/>
    </source>
</evidence>
<feature type="transmembrane region" description="Helical" evidence="12">
    <location>
        <begin position="181"/>
        <end position="201"/>
    </location>
</feature>
<feature type="transmembrane region" description="Helical" evidence="12">
    <location>
        <begin position="286"/>
        <end position="304"/>
    </location>
</feature>
<comment type="pathway">
    <text evidence="11">Porphyrin-containing compound metabolism.</text>
</comment>
<feature type="transmembrane region" description="Helical" evidence="12">
    <location>
        <begin position="112"/>
        <end position="133"/>
    </location>
</feature>
<evidence type="ECO:0000256" key="4">
    <source>
        <dbReference type="ARBA" id="ARBA00022723"/>
    </source>
</evidence>
<feature type="transmembrane region" description="Helical" evidence="12">
    <location>
        <begin position="139"/>
        <end position="160"/>
    </location>
</feature>
<evidence type="ECO:0000256" key="5">
    <source>
        <dbReference type="ARBA" id="ARBA00022989"/>
    </source>
</evidence>
<proteinExistence type="predicted"/>
<evidence type="ECO:0000256" key="10">
    <source>
        <dbReference type="ARBA" id="ARBA00023157"/>
    </source>
</evidence>
<keyword evidence="5 12" id="KW-1133">Transmembrane helix</keyword>
<keyword evidence="2" id="KW-1003">Cell membrane</keyword>
<keyword evidence="6" id="KW-0560">Oxidoreductase</keyword>
<dbReference type="InterPro" id="IPR050450">
    <property type="entry name" value="COX15/CtaA_HemeA_synthase"/>
</dbReference>
<evidence type="ECO:0000313" key="13">
    <source>
        <dbReference type="EMBL" id="BAV32733.1"/>
    </source>
</evidence>
<dbReference type="InParanoid" id="A0A1B4XD41"/>
<dbReference type="RefSeq" id="WP_172425885.1">
    <property type="nucleotide sequence ID" value="NZ_AP014879.1"/>
</dbReference>